<evidence type="ECO:0000256" key="1">
    <source>
        <dbReference type="SAM" id="MobiDB-lite"/>
    </source>
</evidence>
<feature type="compositionally biased region" description="Basic and acidic residues" evidence="1">
    <location>
        <begin position="11"/>
        <end position="22"/>
    </location>
</feature>
<dbReference type="Proteomes" id="UP000007755">
    <property type="component" value="Unassembled WGS sequence"/>
</dbReference>
<reference evidence="2" key="1">
    <citation type="submission" date="2011-02" db="EMBL/GenBank/DDBJ databases">
        <title>The genome of the leaf-cutting ant Acromyrmex echinatior suggests key adaptations to social evolution and fungus farming.</title>
        <authorList>
            <person name="Nygaard S."/>
            <person name="Zhang G."/>
        </authorList>
    </citation>
    <scope>NUCLEOTIDE SEQUENCE</scope>
</reference>
<dbReference type="InParanoid" id="F4WTI1"/>
<feature type="region of interest" description="Disordered" evidence="1">
    <location>
        <begin position="1"/>
        <end position="35"/>
    </location>
</feature>
<dbReference type="EMBL" id="GL888336">
    <property type="protein sequence ID" value="EGI62499.1"/>
    <property type="molecule type" value="Genomic_DNA"/>
</dbReference>
<proteinExistence type="predicted"/>
<name>F4WTI1_ACREC</name>
<keyword evidence="3" id="KW-1185">Reference proteome</keyword>
<feature type="compositionally biased region" description="Gly residues" evidence="1">
    <location>
        <begin position="1"/>
        <end position="10"/>
    </location>
</feature>
<evidence type="ECO:0000313" key="3">
    <source>
        <dbReference type="Proteomes" id="UP000007755"/>
    </source>
</evidence>
<organism evidence="3">
    <name type="scientific">Acromyrmex echinatior</name>
    <name type="common">Panamanian leafcutter ant</name>
    <name type="synonym">Acromyrmex octospinosus echinatior</name>
    <dbReference type="NCBI Taxonomy" id="103372"/>
    <lineage>
        <taxon>Eukaryota</taxon>
        <taxon>Metazoa</taxon>
        <taxon>Ecdysozoa</taxon>
        <taxon>Arthropoda</taxon>
        <taxon>Hexapoda</taxon>
        <taxon>Insecta</taxon>
        <taxon>Pterygota</taxon>
        <taxon>Neoptera</taxon>
        <taxon>Endopterygota</taxon>
        <taxon>Hymenoptera</taxon>
        <taxon>Apocrita</taxon>
        <taxon>Aculeata</taxon>
        <taxon>Formicoidea</taxon>
        <taxon>Formicidae</taxon>
        <taxon>Myrmicinae</taxon>
        <taxon>Acromyrmex</taxon>
    </lineage>
</organism>
<gene>
    <name evidence="2" type="ORF">G5I_09179</name>
</gene>
<evidence type="ECO:0000313" key="2">
    <source>
        <dbReference type="EMBL" id="EGI62499.1"/>
    </source>
</evidence>
<protein>
    <submittedName>
        <fullName evidence="2">Uncharacterized protein</fullName>
    </submittedName>
</protein>
<dbReference type="AlphaFoldDB" id="F4WTI1"/>
<accession>F4WTI1</accession>
<sequence length="82" mass="9038">MNVGVVGQGIGHERVEGDRPDNTGEQAGIPVFRGDPMDRHQSGLYVFVTCLPTYLPSDVHLYTLDNPNNEFPEKGKQKATLL</sequence>